<gene>
    <name evidence="1" type="ORF">PH586_14235</name>
</gene>
<keyword evidence="2" id="KW-1185">Reference proteome</keyword>
<protein>
    <submittedName>
        <fullName evidence="1">Uncharacterized protein</fullName>
    </submittedName>
</protein>
<organism evidence="1 2">
    <name type="scientific">Pseudomonas aestuarii</name>
    <dbReference type="NCBI Taxonomy" id="3018340"/>
    <lineage>
        <taxon>Bacteria</taxon>
        <taxon>Pseudomonadati</taxon>
        <taxon>Pseudomonadota</taxon>
        <taxon>Gammaproteobacteria</taxon>
        <taxon>Pseudomonadales</taxon>
        <taxon>Pseudomonadaceae</taxon>
        <taxon>Pseudomonas</taxon>
    </lineage>
</organism>
<evidence type="ECO:0000313" key="2">
    <source>
        <dbReference type="Proteomes" id="UP001212042"/>
    </source>
</evidence>
<dbReference type="EMBL" id="JAQJZJ010000006">
    <property type="protein sequence ID" value="MDA7087544.1"/>
    <property type="molecule type" value="Genomic_DNA"/>
</dbReference>
<accession>A0ABT4XH52</accession>
<evidence type="ECO:0000313" key="1">
    <source>
        <dbReference type="EMBL" id="MDA7087544.1"/>
    </source>
</evidence>
<dbReference type="RefSeq" id="WP_271348421.1">
    <property type="nucleotide sequence ID" value="NZ_JAQJZJ010000006.1"/>
</dbReference>
<proteinExistence type="predicted"/>
<sequence>MAVMRILKDVARKFETAIMVVTDDGQDIPTFTGIFRIRDRVPHEKASEGRDAE</sequence>
<dbReference type="Proteomes" id="UP001212042">
    <property type="component" value="Unassembled WGS sequence"/>
</dbReference>
<reference evidence="1 2" key="1">
    <citation type="submission" date="2023-01" db="EMBL/GenBank/DDBJ databases">
        <title>Pseudomonas SA3-5T sp. nov., isolated from tidal flat sediment.</title>
        <authorList>
            <person name="Kim H.S."/>
            <person name="Kim J.-S."/>
            <person name="Suh M.K."/>
            <person name="Eom M.K."/>
            <person name="Lee J.-S."/>
        </authorList>
    </citation>
    <scope>NUCLEOTIDE SEQUENCE [LARGE SCALE GENOMIC DNA]</scope>
    <source>
        <strain evidence="1 2">SA3-5</strain>
    </source>
</reference>
<name>A0ABT4XH52_9PSED</name>
<comment type="caution">
    <text evidence="1">The sequence shown here is derived from an EMBL/GenBank/DDBJ whole genome shotgun (WGS) entry which is preliminary data.</text>
</comment>